<dbReference type="GO" id="GO:0016272">
    <property type="term" value="C:prefoldin complex"/>
    <property type="evidence" value="ECO:0007669"/>
    <property type="project" value="InterPro"/>
</dbReference>
<dbReference type="OrthoDB" id="10267474at2759"/>
<sequence length="179" mass="19621">MSDTNGKQEIQLGNVQDGGSSTIDISQLPVHQLQAIRQQMEQEIQHLTNSFAQLRAAQAKFTDCMEVLVPVEGKSGQAILVPLTSSLYVPGEVGDSSTVIVDVGTGYFVEKSIPDARAFYKRKVDFIKTRLSELEVTITDRRNSHAVLIDIIRSKLYALSQDQKERRSASQGGQAIAAS</sequence>
<accession>A0A507CQA7</accession>
<comment type="similarity">
    <text evidence="1">Belongs to the prefoldin subunit alpha family.</text>
</comment>
<dbReference type="GO" id="GO:1990114">
    <property type="term" value="P:RNA polymerase II core complex assembly"/>
    <property type="evidence" value="ECO:0007669"/>
    <property type="project" value="TreeGrafter"/>
</dbReference>
<dbReference type="InterPro" id="IPR011599">
    <property type="entry name" value="PFD_alpha_archaea"/>
</dbReference>
<dbReference type="GO" id="GO:1990115">
    <property type="term" value="P:RNA polymerase III assembly"/>
    <property type="evidence" value="ECO:0007669"/>
    <property type="project" value="TreeGrafter"/>
</dbReference>
<dbReference type="Proteomes" id="UP000320475">
    <property type="component" value="Unassembled WGS sequence"/>
</dbReference>
<organism evidence="5 7">
    <name type="scientific">Synchytrium endobioticum</name>
    <dbReference type="NCBI Taxonomy" id="286115"/>
    <lineage>
        <taxon>Eukaryota</taxon>
        <taxon>Fungi</taxon>
        <taxon>Fungi incertae sedis</taxon>
        <taxon>Chytridiomycota</taxon>
        <taxon>Chytridiomycota incertae sedis</taxon>
        <taxon>Chytridiomycetes</taxon>
        <taxon>Synchytriales</taxon>
        <taxon>Synchytriaceae</taxon>
        <taxon>Synchytrium</taxon>
    </lineage>
</organism>
<dbReference type="Gene3D" id="1.10.287.370">
    <property type="match status" value="1"/>
</dbReference>
<dbReference type="NCBIfam" id="TIGR00293">
    <property type="entry name" value="prefoldin subunit alpha"/>
    <property type="match status" value="1"/>
</dbReference>
<dbReference type="STRING" id="286115.A0A507CQA7"/>
<evidence type="ECO:0008006" key="8">
    <source>
        <dbReference type="Google" id="ProtNLM"/>
    </source>
</evidence>
<comment type="caution">
    <text evidence="5">The sequence shown here is derived from an EMBL/GenBank/DDBJ whole genome shotgun (WGS) entry which is preliminary data.</text>
</comment>
<feature type="coiled-coil region" evidence="3">
    <location>
        <begin position="30"/>
        <end position="57"/>
    </location>
</feature>
<evidence type="ECO:0000313" key="6">
    <source>
        <dbReference type="Proteomes" id="UP000317494"/>
    </source>
</evidence>
<dbReference type="EMBL" id="QEAM01000329">
    <property type="protein sequence ID" value="TPX41325.1"/>
    <property type="molecule type" value="Genomic_DNA"/>
</dbReference>
<dbReference type="AlphaFoldDB" id="A0A507CQA7"/>
<dbReference type="EMBL" id="QEAN01000388">
    <property type="protein sequence ID" value="TPX38608.1"/>
    <property type="molecule type" value="Genomic_DNA"/>
</dbReference>
<evidence type="ECO:0000256" key="3">
    <source>
        <dbReference type="SAM" id="Coils"/>
    </source>
</evidence>
<name>A0A507CQA7_9FUNG</name>
<dbReference type="GO" id="GO:1990113">
    <property type="term" value="P:RNA polymerase I assembly"/>
    <property type="evidence" value="ECO:0007669"/>
    <property type="project" value="TreeGrafter"/>
</dbReference>
<dbReference type="GO" id="GO:0006457">
    <property type="term" value="P:protein folding"/>
    <property type="evidence" value="ECO:0007669"/>
    <property type="project" value="InterPro"/>
</dbReference>
<dbReference type="GO" id="GO:0005737">
    <property type="term" value="C:cytoplasm"/>
    <property type="evidence" value="ECO:0007669"/>
    <property type="project" value="TreeGrafter"/>
</dbReference>
<protein>
    <recommendedName>
        <fullName evidence="8">Prefoldin, alpha subunit</fullName>
    </recommendedName>
</protein>
<dbReference type="PANTHER" id="PTHR12674:SF2">
    <property type="entry name" value="PREFOLDIN SUBUNIT 5"/>
    <property type="match status" value="1"/>
</dbReference>
<evidence type="ECO:0000313" key="5">
    <source>
        <dbReference type="EMBL" id="TPX41325.1"/>
    </source>
</evidence>
<dbReference type="Proteomes" id="UP000317494">
    <property type="component" value="Unassembled WGS sequence"/>
</dbReference>
<evidence type="ECO:0000256" key="1">
    <source>
        <dbReference type="ARBA" id="ARBA00010048"/>
    </source>
</evidence>
<dbReference type="FunFam" id="1.10.287.370:FF:000004">
    <property type="entry name" value="Probable prefoldin subunit 5"/>
    <property type="match status" value="1"/>
</dbReference>
<dbReference type="GO" id="GO:0051082">
    <property type="term" value="F:unfolded protein binding"/>
    <property type="evidence" value="ECO:0007669"/>
    <property type="project" value="InterPro"/>
</dbReference>
<reference evidence="6 7" key="1">
    <citation type="journal article" date="2019" name="Sci. Rep.">
        <title>Comparative genomics of chytrid fungi reveal insights into the obligate biotrophic and pathogenic lifestyle of Synchytrium endobioticum.</title>
        <authorList>
            <person name="van de Vossenberg B.T.L.H."/>
            <person name="Warris S."/>
            <person name="Nguyen H.D.T."/>
            <person name="van Gent-Pelzer M.P.E."/>
            <person name="Joly D.L."/>
            <person name="van de Geest H.C."/>
            <person name="Bonants P.J.M."/>
            <person name="Smith D.S."/>
            <person name="Levesque C.A."/>
            <person name="van der Lee T.A.J."/>
        </authorList>
    </citation>
    <scope>NUCLEOTIDE SEQUENCE [LARGE SCALE GENOMIC DNA]</scope>
    <source>
        <strain evidence="5 7">LEV6574</strain>
        <strain evidence="4 6">MB42</strain>
    </source>
</reference>
<evidence type="ECO:0000256" key="2">
    <source>
        <dbReference type="ARBA" id="ARBA00023186"/>
    </source>
</evidence>
<proteinExistence type="inferred from homology"/>
<dbReference type="CDD" id="cd23157">
    <property type="entry name" value="Prefoldin_5"/>
    <property type="match status" value="1"/>
</dbReference>
<keyword evidence="2" id="KW-0143">Chaperone</keyword>
<dbReference type="InterPro" id="IPR009053">
    <property type="entry name" value="Prefoldin"/>
</dbReference>
<dbReference type="PANTHER" id="PTHR12674">
    <property type="entry name" value="PREFOLDIN SUBUNIT 5"/>
    <property type="match status" value="1"/>
</dbReference>
<keyword evidence="3" id="KW-0175">Coiled coil</keyword>
<evidence type="ECO:0000313" key="7">
    <source>
        <dbReference type="Proteomes" id="UP000320475"/>
    </source>
</evidence>
<keyword evidence="6" id="KW-1185">Reference proteome</keyword>
<dbReference type="Pfam" id="PF02996">
    <property type="entry name" value="Prefoldin"/>
    <property type="match status" value="1"/>
</dbReference>
<evidence type="ECO:0000313" key="4">
    <source>
        <dbReference type="EMBL" id="TPX38608.1"/>
    </source>
</evidence>
<dbReference type="VEuPathDB" id="FungiDB:SeMB42_g06634"/>
<gene>
    <name evidence="5" type="ORF">SeLEV6574_g06161</name>
    <name evidence="4" type="ORF">SeMB42_g06634</name>
</gene>
<dbReference type="SUPFAM" id="SSF46579">
    <property type="entry name" value="Prefoldin"/>
    <property type="match status" value="1"/>
</dbReference>
<dbReference type="InterPro" id="IPR004127">
    <property type="entry name" value="Prefoldin_subunit_alpha"/>
</dbReference>